<sequence length="140" mass="15518">MVLSRSEILSSMLSELIEILRDRNGETWAAIVRIAEGKSATIAIDDTRILLTANAGSDLKITISEADTESVNDFESTGIALRNIIFGRSTLEKSVASGKIFIRASFGDLLKIRSIVSAVLFDTAVEPRLTRLWQKFDQEW</sequence>
<evidence type="ECO:0000313" key="1">
    <source>
        <dbReference type="EMBL" id="MBD2188283.1"/>
    </source>
</evidence>
<gene>
    <name evidence="1" type="ORF">H6F41_09020</name>
</gene>
<protein>
    <recommendedName>
        <fullName evidence="3">SCP2 domain-containing protein</fullName>
    </recommendedName>
</protein>
<comment type="caution">
    <text evidence="1">The sequence shown here is derived from an EMBL/GenBank/DDBJ whole genome shotgun (WGS) entry which is preliminary data.</text>
</comment>
<keyword evidence="2" id="KW-1185">Reference proteome</keyword>
<dbReference type="Proteomes" id="UP000642094">
    <property type="component" value="Unassembled WGS sequence"/>
</dbReference>
<evidence type="ECO:0000313" key="2">
    <source>
        <dbReference type="Proteomes" id="UP000642094"/>
    </source>
</evidence>
<name>A0ABR7ZWH0_9CYAN</name>
<organism evidence="1 2">
    <name type="scientific">Pseudanabaena mucicola FACHB-723</name>
    <dbReference type="NCBI Taxonomy" id="2692860"/>
    <lineage>
        <taxon>Bacteria</taxon>
        <taxon>Bacillati</taxon>
        <taxon>Cyanobacteriota</taxon>
        <taxon>Cyanophyceae</taxon>
        <taxon>Pseudanabaenales</taxon>
        <taxon>Pseudanabaenaceae</taxon>
        <taxon>Pseudanabaena</taxon>
    </lineage>
</organism>
<dbReference type="EMBL" id="JACJQB010000014">
    <property type="protein sequence ID" value="MBD2188283.1"/>
    <property type="molecule type" value="Genomic_DNA"/>
</dbReference>
<evidence type="ECO:0008006" key="3">
    <source>
        <dbReference type="Google" id="ProtNLM"/>
    </source>
</evidence>
<accession>A0ABR7ZWH0</accession>
<proteinExistence type="predicted"/>
<reference evidence="1 2" key="1">
    <citation type="journal article" date="2020" name="ISME J.">
        <title>Comparative genomics reveals insights into cyanobacterial evolution and habitat adaptation.</title>
        <authorList>
            <person name="Chen M.Y."/>
            <person name="Teng W.K."/>
            <person name="Zhao L."/>
            <person name="Hu C.X."/>
            <person name="Zhou Y.K."/>
            <person name="Han B.P."/>
            <person name="Song L.R."/>
            <person name="Shu W.S."/>
        </authorList>
    </citation>
    <scope>NUCLEOTIDE SEQUENCE [LARGE SCALE GENOMIC DNA]</scope>
    <source>
        <strain evidence="1 2">FACHB-723</strain>
    </source>
</reference>